<sequence length="66" mass="7415">MDLKRHTISLKETRYMEEMRGVENSNGNLSAGMRKKRQPLIGALMWIATNRRPDISAVVGNISAPC</sequence>
<accession>A0A507CHE6</accession>
<reference evidence="1 2" key="1">
    <citation type="journal article" date="2019" name="Sci. Rep.">
        <title>Comparative genomics of chytrid fungi reveal insights into the obligate biotrophic and pathogenic lifestyle of Synchytrium endobioticum.</title>
        <authorList>
            <person name="van de Vossenberg B.T.L.H."/>
            <person name="Warris S."/>
            <person name="Nguyen H.D.T."/>
            <person name="van Gent-Pelzer M.P.E."/>
            <person name="Joly D.L."/>
            <person name="van de Geest H.C."/>
            <person name="Bonants P.J.M."/>
            <person name="Smith D.S."/>
            <person name="Levesque C.A."/>
            <person name="van der Lee T.A.J."/>
        </authorList>
    </citation>
    <scope>NUCLEOTIDE SEQUENCE [LARGE SCALE GENOMIC DNA]</scope>
    <source>
        <strain evidence="1 2">LEV6574</strain>
    </source>
</reference>
<organism evidence="1 2">
    <name type="scientific">Synchytrium endobioticum</name>
    <dbReference type="NCBI Taxonomy" id="286115"/>
    <lineage>
        <taxon>Eukaryota</taxon>
        <taxon>Fungi</taxon>
        <taxon>Fungi incertae sedis</taxon>
        <taxon>Chytridiomycota</taxon>
        <taxon>Chytridiomycota incertae sedis</taxon>
        <taxon>Chytridiomycetes</taxon>
        <taxon>Synchytriales</taxon>
        <taxon>Synchytriaceae</taxon>
        <taxon>Synchytrium</taxon>
    </lineage>
</organism>
<dbReference type="EMBL" id="QEAM01000535">
    <property type="protein sequence ID" value="TPX38982.1"/>
    <property type="molecule type" value="Genomic_DNA"/>
</dbReference>
<dbReference type="AlphaFoldDB" id="A0A507CHE6"/>
<proteinExistence type="predicted"/>
<dbReference type="Proteomes" id="UP000320475">
    <property type="component" value="Unassembled WGS sequence"/>
</dbReference>
<evidence type="ECO:0000313" key="2">
    <source>
        <dbReference type="Proteomes" id="UP000320475"/>
    </source>
</evidence>
<gene>
    <name evidence="1" type="ORF">SeLEV6574_g07477</name>
</gene>
<dbReference type="OrthoDB" id="3344688at2759"/>
<evidence type="ECO:0000313" key="1">
    <source>
        <dbReference type="EMBL" id="TPX38982.1"/>
    </source>
</evidence>
<comment type="caution">
    <text evidence="1">The sequence shown here is derived from an EMBL/GenBank/DDBJ whole genome shotgun (WGS) entry which is preliminary data.</text>
</comment>
<protein>
    <submittedName>
        <fullName evidence="1">Uncharacterized protein</fullName>
    </submittedName>
</protein>
<name>A0A507CHE6_9FUNG</name>